<dbReference type="AlphaFoldDB" id="A0A9X7UWI3"/>
<evidence type="ECO:0000256" key="8">
    <source>
        <dbReference type="ARBA" id="ARBA00023136"/>
    </source>
</evidence>
<keyword evidence="3" id="KW-1003">Cell membrane</keyword>
<organism evidence="11 12">
    <name type="scientific">Venatoribacter cucullus</name>
    <dbReference type="NCBI Taxonomy" id="2661630"/>
    <lineage>
        <taxon>Bacteria</taxon>
        <taxon>Pseudomonadati</taxon>
        <taxon>Pseudomonadota</taxon>
        <taxon>Gammaproteobacteria</taxon>
        <taxon>Oceanospirillales</taxon>
        <taxon>Oceanospirillaceae</taxon>
        <taxon>Venatoribacter</taxon>
    </lineage>
</organism>
<dbReference type="InterPro" id="IPR049875">
    <property type="entry name" value="TypeII_GspH"/>
</dbReference>
<name>A0A9X7UWI3_9GAMM</name>
<dbReference type="PROSITE" id="PS00409">
    <property type="entry name" value="PROKAR_NTER_METHYL"/>
    <property type="match status" value="1"/>
</dbReference>
<keyword evidence="8 10" id="KW-0472">Membrane</keyword>
<protein>
    <recommendedName>
        <fullName evidence="2">Type II secretion system protein H</fullName>
    </recommendedName>
    <alternativeName>
        <fullName evidence="9">General secretion pathway protein H</fullName>
    </alternativeName>
</protein>
<dbReference type="GO" id="GO:0015628">
    <property type="term" value="P:protein secretion by the type II secretion system"/>
    <property type="evidence" value="ECO:0007669"/>
    <property type="project" value="InterPro"/>
</dbReference>
<accession>A0A9X7UWI3</accession>
<evidence type="ECO:0000256" key="3">
    <source>
        <dbReference type="ARBA" id="ARBA00022475"/>
    </source>
</evidence>
<evidence type="ECO:0000256" key="6">
    <source>
        <dbReference type="ARBA" id="ARBA00022692"/>
    </source>
</evidence>
<evidence type="ECO:0000256" key="2">
    <source>
        <dbReference type="ARBA" id="ARBA00021549"/>
    </source>
</evidence>
<evidence type="ECO:0000256" key="7">
    <source>
        <dbReference type="ARBA" id="ARBA00022989"/>
    </source>
</evidence>
<dbReference type="RefSeq" id="WP_228344237.1">
    <property type="nucleotide sequence ID" value="NZ_CP046056.1"/>
</dbReference>
<dbReference type="Pfam" id="PF07963">
    <property type="entry name" value="N_methyl"/>
    <property type="match status" value="1"/>
</dbReference>
<evidence type="ECO:0000313" key="11">
    <source>
        <dbReference type="EMBL" id="QQD24200.1"/>
    </source>
</evidence>
<sequence>MHAGRGFTLLEVMVVLAIIGGLLGLVSLSGGDRQAEDQTRRAAQQISARLMAYRQEAVFQNIDLGVAMQSGSLLLLSLQDVRSQEFSANKTAEELDRLNKNPWQTYEGSLSAELELAPEIIVGLSIEGREADLNAPADEDLGPQPVLLFLSSDEYTPFHLTFTHEADERFAVHLRGDGFGLPLLEVEHFEG</sequence>
<dbReference type="InterPro" id="IPR002416">
    <property type="entry name" value="T2SS_protein-GspH"/>
</dbReference>
<evidence type="ECO:0000313" key="12">
    <source>
        <dbReference type="Proteomes" id="UP000596074"/>
    </source>
</evidence>
<dbReference type="NCBIfam" id="TIGR01708">
    <property type="entry name" value="typeII_sec_gspH"/>
    <property type="match status" value="1"/>
</dbReference>
<dbReference type="InterPro" id="IPR045584">
    <property type="entry name" value="Pilin-like"/>
</dbReference>
<proteinExistence type="predicted"/>
<comment type="subcellular location">
    <subcellularLocation>
        <location evidence="1">Cell inner membrane</location>
        <topology evidence="1">Single-pass membrane protein</topology>
    </subcellularLocation>
</comment>
<keyword evidence="12" id="KW-1185">Reference proteome</keyword>
<dbReference type="GO" id="GO:0015627">
    <property type="term" value="C:type II protein secretion system complex"/>
    <property type="evidence" value="ECO:0007669"/>
    <property type="project" value="InterPro"/>
</dbReference>
<dbReference type="EMBL" id="CP046056">
    <property type="protein sequence ID" value="QQD24200.1"/>
    <property type="molecule type" value="Genomic_DNA"/>
</dbReference>
<keyword evidence="7 10" id="KW-1133">Transmembrane helix</keyword>
<reference evidence="11 12" key="1">
    <citation type="submission" date="2019-11" db="EMBL/GenBank/DDBJ databases">
        <title>Venatorbacter sp. nov. a predator of Campylobacter and other Gram-negative bacteria.</title>
        <authorList>
            <person name="Saeedi A."/>
            <person name="Cummings N.J."/>
            <person name="Connerton I.F."/>
            <person name="Connerton P.L."/>
        </authorList>
    </citation>
    <scope>NUCLEOTIDE SEQUENCE [LARGE SCALE GENOMIC DNA]</scope>
    <source>
        <strain evidence="11">XL5</strain>
    </source>
</reference>
<dbReference type="SUPFAM" id="SSF54523">
    <property type="entry name" value="Pili subunits"/>
    <property type="match status" value="1"/>
</dbReference>
<evidence type="ECO:0000256" key="1">
    <source>
        <dbReference type="ARBA" id="ARBA00004377"/>
    </source>
</evidence>
<evidence type="ECO:0000256" key="10">
    <source>
        <dbReference type="SAM" id="Phobius"/>
    </source>
</evidence>
<dbReference type="KEGG" id="vcw:GJQ55_06790"/>
<evidence type="ECO:0000256" key="9">
    <source>
        <dbReference type="ARBA" id="ARBA00030775"/>
    </source>
</evidence>
<keyword evidence="5" id="KW-0997">Cell inner membrane</keyword>
<dbReference type="Gene3D" id="3.55.40.10">
    <property type="entry name" value="minor pseudopilin epsh domain"/>
    <property type="match status" value="1"/>
</dbReference>
<keyword evidence="4" id="KW-0488">Methylation</keyword>
<dbReference type="NCBIfam" id="TIGR02532">
    <property type="entry name" value="IV_pilin_GFxxxE"/>
    <property type="match status" value="1"/>
</dbReference>
<dbReference type="Proteomes" id="UP000596074">
    <property type="component" value="Chromosome"/>
</dbReference>
<gene>
    <name evidence="11" type="ORF">GJQ55_06790</name>
</gene>
<dbReference type="GO" id="GO:0005886">
    <property type="term" value="C:plasma membrane"/>
    <property type="evidence" value="ECO:0007669"/>
    <property type="project" value="UniProtKB-SubCell"/>
</dbReference>
<keyword evidence="6 10" id="KW-0812">Transmembrane</keyword>
<dbReference type="InterPro" id="IPR012902">
    <property type="entry name" value="N_methyl_site"/>
</dbReference>
<dbReference type="PRINTS" id="PR00885">
    <property type="entry name" value="BCTERIALGSPH"/>
</dbReference>
<feature type="transmembrane region" description="Helical" evidence="10">
    <location>
        <begin position="12"/>
        <end position="31"/>
    </location>
</feature>
<evidence type="ECO:0000256" key="4">
    <source>
        <dbReference type="ARBA" id="ARBA00022481"/>
    </source>
</evidence>
<evidence type="ECO:0000256" key="5">
    <source>
        <dbReference type="ARBA" id="ARBA00022519"/>
    </source>
</evidence>